<dbReference type="CDD" id="cd16029">
    <property type="entry name" value="4-S"/>
    <property type="match status" value="1"/>
</dbReference>
<name>A0ABD0M7N3_9CAEN</name>
<dbReference type="PANTHER" id="PTHR10342:SF273">
    <property type="entry name" value="RE14504P"/>
    <property type="match status" value="1"/>
</dbReference>
<gene>
    <name evidence="9" type="ORF">BaRGS_00001262</name>
</gene>
<protein>
    <recommendedName>
        <fullName evidence="8">Sulfatase N-terminal domain-containing protein</fullName>
    </recommendedName>
</protein>
<dbReference type="InterPro" id="IPR047115">
    <property type="entry name" value="ARSB"/>
</dbReference>
<organism evidence="9 10">
    <name type="scientific">Batillaria attramentaria</name>
    <dbReference type="NCBI Taxonomy" id="370345"/>
    <lineage>
        <taxon>Eukaryota</taxon>
        <taxon>Metazoa</taxon>
        <taxon>Spiralia</taxon>
        <taxon>Lophotrochozoa</taxon>
        <taxon>Mollusca</taxon>
        <taxon>Gastropoda</taxon>
        <taxon>Caenogastropoda</taxon>
        <taxon>Sorbeoconcha</taxon>
        <taxon>Cerithioidea</taxon>
        <taxon>Batillariidae</taxon>
        <taxon>Batillaria</taxon>
    </lineage>
</organism>
<dbReference type="AlphaFoldDB" id="A0ABD0M7N3"/>
<evidence type="ECO:0000256" key="6">
    <source>
        <dbReference type="ARBA" id="ARBA00023180"/>
    </source>
</evidence>
<dbReference type="Gene3D" id="3.30.1120.10">
    <property type="match status" value="2"/>
</dbReference>
<dbReference type="PANTHER" id="PTHR10342">
    <property type="entry name" value="ARYLSULFATASE"/>
    <property type="match status" value="1"/>
</dbReference>
<keyword evidence="3" id="KW-0479">Metal-binding</keyword>
<comment type="caution">
    <text evidence="9">The sequence shown here is derived from an EMBL/GenBank/DDBJ whole genome shotgun (WGS) entry which is preliminary data.</text>
</comment>
<accession>A0ABD0M7N3</accession>
<feature type="signal peptide" evidence="7">
    <location>
        <begin position="1"/>
        <end position="23"/>
    </location>
</feature>
<feature type="domain" description="Sulfatase N-terminal" evidence="8">
    <location>
        <begin position="30"/>
        <end position="340"/>
    </location>
</feature>
<comment type="similarity">
    <text evidence="2">Belongs to the sulfatase family.</text>
</comment>
<dbReference type="Gene3D" id="3.40.720.10">
    <property type="entry name" value="Alkaline Phosphatase, subunit A"/>
    <property type="match status" value="1"/>
</dbReference>
<dbReference type="PROSITE" id="PS00149">
    <property type="entry name" value="SULFATASE_2"/>
    <property type="match status" value="1"/>
</dbReference>
<evidence type="ECO:0000313" key="9">
    <source>
        <dbReference type="EMBL" id="KAK7507327.1"/>
    </source>
</evidence>
<comment type="cofactor">
    <cofactor evidence="1">
        <name>Ca(2+)</name>
        <dbReference type="ChEBI" id="CHEBI:29108"/>
    </cofactor>
</comment>
<keyword evidence="7" id="KW-0732">Signal</keyword>
<evidence type="ECO:0000256" key="2">
    <source>
        <dbReference type="ARBA" id="ARBA00008779"/>
    </source>
</evidence>
<dbReference type="Pfam" id="PF00884">
    <property type="entry name" value="Sulfatase"/>
    <property type="match status" value="1"/>
</dbReference>
<evidence type="ECO:0000256" key="3">
    <source>
        <dbReference type="ARBA" id="ARBA00022723"/>
    </source>
</evidence>
<sequence length="581" mass="65208">MSPSLLILLGTLASTVCFNPTGAATVPTRPNIFFIVADDLGWNDVSWRDPDMHTPVLTKLAKEGVILGQSYVQPVCSPSRAAFMSGMYPFHVGLQHESLRATQKAYLPGDITTLPQHLKKLGYSTHMAGKWHLGFCNWKYTPTYRGFDTFVGFYNAVQDYYTHIGHRHGYDFRHNEKVYYAANGTYSANIFTSHIQDVVMSHNDSSPLFVYLPYQSVHGPLQVPEDYVKKYCSHVHNVTRRTKCGMIAALDEAVGNVTSALKARNMLDNTLILFSTDNGGPVHHGANNWPLRGSKATLWEGGTRALAFLHAPKLLQKSGYTYNGLIHAVDWLPTFVEAAGGGEVDGIDGVSQWKNLVAGSLPSPRSEFVYNIDELKNNSGLRQGKFKLLQGKPGHPDGWYPPPSLDWLFDTPSEDLYDEEPDFYDNWEVDVKTATPSKAPRAMGPLSKALLFRSESDKSNSSANRLTLDRIKKRPSESYSFQPTEASVRVSGLDYDWLEDDVTVMATDDDDDSKKQTYYLFDLEADPYEHNDVKHKYPQVFKTMLARLREYQKTLVPANFPPHDPASFPSHFNGVWSPGWC</sequence>
<dbReference type="InterPro" id="IPR000917">
    <property type="entry name" value="Sulfatase_N"/>
</dbReference>
<dbReference type="EMBL" id="JACVVK020000004">
    <property type="protein sequence ID" value="KAK7507327.1"/>
    <property type="molecule type" value="Genomic_DNA"/>
</dbReference>
<dbReference type="GO" id="GO:0008484">
    <property type="term" value="F:sulfuric ester hydrolase activity"/>
    <property type="evidence" value="ECO:0007669"/>
    <property type="project" value="UniProtKB-ARBA"/>
</dbReference>
<feature type="chain" id="PRO_5044804895" description="Sulfatase N-terminal domain-containing protein" evidence="7">
    <location>
        <begin position="24"/>
        <end position="581"/>
    </location>
</feature>
<dbReference type="SUPFAM" id="SSF53649">
    <property type="entry name" value="Alkaline phosphatase-like"/>
    <property type="match status" value="1"/>
</dbReference>
<dbReference type="GO" id="GO:0046872">
    <property type="term" value="F:metal ion binding"/>
    <property type="evidence" value="ECO:0007669"/>
    <property type="project" value="UniProtKB-KW"/>
</dbReference>
<proteinExistence type="inferred from homology"/>
<evidence type="ECO:0000256" key="5">
    <source>
        <dbReference type="ARBA" id="ARBA00022837"/>
    </source>
</evidence>
<keyword evidence="6" id="KW-0325">Glycoprotein</keyword>
<keyword evidence="4" id="KW-0378">Hydrolase</keyword>
<evidence type="ECO:0000256" key="7">
    <source>
        <dbReference type="SAM" id="SignalP"/>
    </source>
</evidence>
<reference evidence="9 10" key="1">
    <citation type="journal article" date="2023" name="Sci. Data">
        <title>Genome assembly of the Korean intertidal mud-creeper Batillaria attramentaria.</title>
        <authorList>
            <person name="Patra A.K."/>
            <person name="Ho P.T."/>
            <person name="Jun S."/>
            <person name="Lee S.J."/>
            <person name="Kim Y."/>
            <person name="Won Y.J."/>
        </authorList>
    </citation>
    <scope>NUCLEOTIDE SEQUENCE [LARGE SCALE GENOMIC DNA]</scope>
    <source>
        <strain evidence="9">Wonlab-2016</strain>
    </source>
</reference>
<dbReference type="InterPro" id="IPR024607">
    <property type="entry name" value="Sulfatase_CS"/>
</dbReference>
<keyword evidence="10" id="KW-1185">Reference proteome</keyword>
<evidence type="ECO:0000256" key="1">
    <source>
        <dbReference type="ARBA" id="ARBA00001913"/>
    </source>
</evidence>
<evidence type="ECO:0000259" key="8">
    <source>
        <dbReference type="Pfam" id="PF00884"/>
    </source>
</evidence>
<evidence type="ECO:0000313" key="10">
    <source>
        <dbReference type="Proteomes" id="UP001519460"/>
    </source>
</evidence>
<dbReference type="InterPro" id="IPR017850">
    <property type="entry name" value="Alkaline_phosphatase_core_sf"/>
</dbReference>
<evidence type="ECO:0000256" key="4">
    <source>
        <dbReference type="ARBA" id="ARBA00022801"/>
    </source>
</evidence>
<keyword evidence="5" id="KW-0106">Calcium</keyword>
<dbReference type="Proteomes" id="UP001519460">
    <property type="component" value="Unassembled WGS sequence"/>
</dbReference>